<dbReference type="OrthoDB" id="10067343at2759"/>
<accession>A0A8H5FB05</accession>
<dbReference type="AlphaFoldDB" id="A0A8H5FB05"/>
<keyword evidence="10" id="KW-0175">Coiled coil</keyword>
<evidence type="ECO:0000256" key="9">
    <source>
        <dbReference type="RuleBase" id="RU367120"/>
    </source>
</evidence>
<proteinExistence type="inferred from homology"/>
<comment type="similarity">
    <text evidence="1 9">Belongs to the protein prenyltransferase subunit alpha family.</text>
</comment>
<evidence type="ECO:0000256" key="6">
    <source>
        <dbReference type="ARBA" id="ARBA00022737"/>
    </source>
</evidence>
<keyword evidence="5 9" id="KW-0808">Transferase</keyword>
<sequence length="336" mass="39529">MHGVKRTRQTAEEQEARKRRELAKIEEFNKLTDTVLAKKQAKDWSSDAFALTTRLLQVNPEFYTVWNYRRNIILNGVMKERNQEDVKNVLIDELAMTMAALKAHPKVYWIWNHRRWCLEHIPEGPGGSGATDFLGWRQAVWNKELAVVEKMLDADARNFHAWDYRRYILAEMPNPRPEAAELAYTARKIEANFSNFSAWHQRSQTLTSLWDKGVLDKGKSLEEEFELLRNAMYTDPNDQSVWMYHRWLVGTDGRPELLEKEIVAIQELLDEQPDSKWCLESIVHYKILLYTHLAGSGTSAGMMEKECRELLLRLEDLDPMRRQRYRDLARDVFSQL</sequence>
<dbReference type="GO" id="GO:0097354">
    <property type="term" value="P:prenylation"/>
    <property type="evidence" value="ECO:0007669"/>
    <property type="project" value="UniProtKB-UniRule"/>
</dbReference>
<reference evidence="11 12" key="1">
    <citation type="journal article" date="2020" name="ISME J.">
        <title>Uncovering the hidden diversity of litter-decomposition mechanisms in mushroom-forming fungi.</title>
        <authorList>
            <person name="Floudas D."/>
            <person name="Bentzer J."/>
            <person name="Ahren D."/>
            <person name="Johansson T."/>
            <person name="Persson P."/>
            <person name="Tunlid A."/>
        </authorList>
    </citation>
    <scope>NUCLEOTIDE SEQUENCE [LARGE SCALE GENOMIC DNA]</scope>
    <source>
        <strain evidence="11 12">CBS 101986</strain>
    </source>
</reference>
<evidence type="ECO:0000313" key="11">
    <source>
        <dbReference type="EMBL" id="KAF5330370.1"/>
    </source>
</evidence>
<gene>
    <name evidence="11" type="ORF">D9619_005871</name>
</gene>
<comment type="function">
    <text evidence="9">Catalyzes the transfer of a geranyl-geranyl moiety from geranyl-geranyl pyrophosphate to cysteines occuring in specific C-terminal amino acid sequences.</text>
</comment>
<dbReference type="Proteomes" id="UP000567179">
    <property type="component" value="Unassembled WGS sequence"/>
</dbReference>
<evidence type="ECO:0000256" key="8">
    <source>
        <dbReference type="ARBA" id="ARBA00047658"/>
    </source>
</evidence>
<organism evidence="11 12">
    <name type="scientific">Psilocybe cf. subviscida</name>
    <dbReference type="NCBI Taxonomy" id="2480587"/>
    <lineage>
        <taxon>Eukaryota</taxon>
        <taxon>Fungi</taxon>
        <taxon>Dikarya</taxon>
        <taxon>Basidiomycota</taxon>
        <taxon>Agaricomycotina</taxon>
        <taxon>Agaricomycetes</taxon>
        <taxon>Agaricomycetidae</taxon>
        <taxon>Agaricales</taxon>
        <taxon>Agaricineae</taxon>
        <taxon>Strophariaceae</taxon>
        <taxon>Psilocybe</taxon>
    </lineage>
</organism>
<keyword evidence="4 9" id="KW-0637">Prenyltransferase</keyword>
<comment type="catalytic activity">
    <reaction evidence="8 9">
        <text>geranylgeranyl diphosphate + L-cysteinyl-[protein] = S-geranylgeranyl-L-cysteinyl-[protein] + diphosphate</text>
        <dbReference type="Rhea" id="RHEA:21240"/>
        <dbReference type="Rhea" id="RHEA-COMP:10131"/>
        <dbReference type="Rhea" id="RHEA-COMP:11537"/>
        <dbReference type="ChEBI" id="CHEBI:29950"/>
        <dbReference type="ChEBI" id="CHEBI:33019"/>
        <dbReference type="ChEBI" id="CHEBI:57533"/>
        <dbReference type="ChEBI" id="CHEBI:86021"/>
        <dbReference type="EC" id="2.5.1.60"/>
    </reaction>
</comment>
<dbReference type="Gene3D" id="1.25.40.120">
    <property type="entry name" value="Protein prenylyltransferase"/>
    <property type="match status" value="1"/>
</dbReference>
<evidence type="ECO:0000256" key="10">
    <source>
        <dbReference type="SAM" id="Coils"/>
    </source>
</evidence>
<evidence type="ECO:0000256" key="5">
    <source>
        <dbReference type="ARBA" id="ARBA00022679"/>
    </source>
</evidence>
<keyword evidence="6" id="KW-0677">Repeat</keyword>
<evidence type="ECO:0000256" key="2">
    <source>
        <dbReference type="ARBA" id="ARBA00012656"/>
    </source>
</evidence>
<evidence type="ECO:0000256" key="4">
    <source>
        <dbReference type="ARBA" id="ARBA00022602"/>
    </source>
</evidence>
<dbReference type="GO" id="GO:0004663">
    <property type="term" value="F:Rab geranylgeranyltransferase activity"/>
    <property type="evidence" value="ECO:0007669"/>
    <property type="project" value="UniProtKB-UniRule"/>
</dbReference>
<dbReference type="EC" id="2.5.1.60" evidence="2 9"/>
<dbReference type="EMBL" id="JAACJJ010000001">
    <property type="protein sequence ID" value="KAF5330370.1"/>
    <property type="molecule type" value="Genomic_DNA"/>
</dbReference>
<dbReference type="FunFam" id="1.25.40.120:FF:000035">
    <property type="entry name" value="Geranylgeranyl transferase type-2 subunit alpha"/>
    <property type="match status" value="1"/>
</dbReference>
<evidence type="ECO:0000256" key="7">
    <source>
        <dbReference type="ARBA" id="ARBA00031267"/>
    </source>
</evidence>
<evidence type="ECO:0000256" key="3">
    <source>
        <dbReference type="ARBA" id="ARBA00014772"/>
    </source>
</evidence>
<dbReference type="PANTHER" id="PTHR11129">
    <property type="entry name" value="PROTEIN FARNESYLTRANSFERASE ALPHA SUBUNIT/RAB GERANYLGERANYL TRANSFERASE ALPHA SUBUNIT"/>
    <property type="match status" value="1"/>
</dbReference>
<dbReference type="PROSITE" id="PS51147">
    <property type="entry name" value="PFTA"/>
    <property type="match status" value="5"/>
</dbReference>
<dbReference type="Pfam" id="PF01239">
    <property type="entry name" value="PPTA"/>
    <property type="match status" value="5"/>
</dbReference>
<dbReference type="SUPFAM" id="SSF48439">
    <property type="entry name" value="Protein prenylyltransferase"/>
    <property type="match status" value="1"/>
</dbReference>
<evidence type="ECO:0000313" key="12">
    <source>
        <dbReference type="Proteomes" id="UP000567179"/>
    </source>
</evidence>
<feature type="coiled-coil region" evidence="10">
    <location>
        <begin position="4"/>
        <end position="31"/>
    </location>
</feature>
<protein>
    <recommendedName>
        <fullName evidence="3 9">Geranylgeranyl transferase type-2 subunit alpha</fullName>
        <ecNumber evidence="2 9">2.5.1.60</ecNumber>
    </recommendedName>
    <alternativeName>
        <fullName evidence="7 9">Geranylgeranyl transferase type II subunit alpha</fullName>
    </alternativeName>
</protein>
<name>A0A8H5FB05_9AGAR</name>
<comment type="caution">
    <text evidence="11">The sequence shown here is derived from an EMBL/GenBank/DDBJ whole genome shotgun (WGS) entry which is preliminary data.</text>
</comment>
<evidence type="ECO:0000256" key="1">
    <source>
        <dbReference type="ARBA" id="ARBA00006734"/>
    </source>
</evidence>
<dbReference type="InterPro" id="IPR002088">
    <property type="entry name" value="Prenyl_trans_a"/>
</dbReference>
<keyword evidence="12" id="KW-1185">Reference proteome</keyword>
<dbReference type="PANTHER" id="PTHR11129:SF2">
    <property type="entry name" value="GERANYLGERANYL TRANSFERASE TYPE-2 SUBUNIT ALPHA"/>
    <property type="match status" value="1"/>
</dbReference>
<dbReference type="GO" id="GO:0005968">
    <property type="term" value="C:Rab-protein geranylgeranyltransferase complex"/>
    <property type="evidence" value="ECO:0007669"/>
    <property type="project" value="TreeGrafter"/>
</dbReference>